<evidence type="ECO:0000313" key="12">
    <source>
        <dbReference type="Proteomes" id="UP000669317"/>
    </source>
</evidence>
<dbReference type="SUPFAM" id="SSF46894">
    <property type="entry name" value="C-terminal effector domain of the bipartite response regulators"/>
    <property type="match status" value="1"/>
</dbReference>
<keyword evidence="1 6" id="KW-0597">Phosphoprotein</keyword>
<dbReference type="Pfam" id="PF00072">
    <property type="entry name" value="Response_reg"/>
    <property type="match status" value="1"/>
</dbReference>
<evidence type="ECO:0000256" key="2">
    <source>
        <dbReference type="ARBA" id="ARBA00023012"/>
    </source>
</evidence>
<evidence type="ECO:0000259" key="8">
    <source>
        <dbReference type="PROSITE" id="PS50110"/>
    </source>
</evidence>
<dbReference type="EMBL" id="LS398110">
    <property type="protein sequence ID" value="SPP99346.1"/>
    <property type="molecule type" value="Genomic_DNA"/>
</dbReference>
<reference evidence="9 12" key="2">
    <citation type="submission" date="2021-03" db="EMBL/GenBank/DDBJ databases">
        <title>Genome Sequence of Bradyrhizobium vignae strain ISRA400.</title>
        <authorList>
            <person name="Tisa L.S."/>
            <person name="Svistoonoff S."/>
            <person name="Hocher V."/>
            <person name="Fall S."/>
            <person name="Zaiya A."/>
            <person name="Naing D."/>
            <person name="Niang N."/>
            <person name="Diouf A."/>
            <person name="Dasylva M.C."/>
            <person name="Toure O."/>
            <person name="Gueye M."/>
            <person name="Gully D."/>
            <person name="Tisseyre P."/>
            <person name="Simpson S."/>
            <person name="Morris K."/>
            <person name="Thomas W.K."/>
        </authorList>
    </citation>
    <scope>NUCLEOTIDE SEQUENCE [LARGE SCALE GENOMIC DNA]</scope>
    <source>
        <strain evidence="9 12">ISRA400</strain>
    </source>
</reference>
<dbReference type="InterPro" id="IPR016032">
    <property type="entry name" value="Sig_transdc_resp-reg_C-effctor"/>
</dbReference>
<dbReference type="RefSeq" id="WP_162500516.1">
    <property type="nucleotide sequence ID" value="NZ_JAGIKT010000033.1"/>
</dbReference>
<gene>
    <name evidence="10" type="ORF">BRAD3257_8766</name>
    <name evidence="9" type="ORF">JWS04_15890</name>
</gene>
<evidence type="ECO:0000256" key="5">
    <source>
        <dbReference type="ARBA" id="ARBA00023163"/>
    </source>
</evidence>
<evidence type="ECO:0000256" key="3">
    <source>
        <dbReference type="ARBA" id="ARBA00023015"/>
    </source>
</evidence>
<keyword evidence="3" id="KW-0805">Transcription regulation</keyword>
<dbReference type="PRINTS" id="PR00038">
    <property type="entry name" value="HTHLUXR"/>
</dbReference>
<dbReference type="GO" id="GO:0000156">
    <property type="term" value="F:phosphorelay response regulator activity"/>
    <property type="evidence" value="ECO:0007669"/>
    <property type="project" value="TreeGrafter"/>
</dbReference>
<feature type="domain" description="HTH luxR-type" evidence="7">
    <location>
        <begin position="239"/>
        <end position="304"/>
    </location>
</feature>
<accession>A0A2U3QD55</accession>
<dbReference type="GO" id="GO:0000976">
    <property type="term" value="F:transcription cis-regulatory region binding"/>
    <property type="evidence" value="ECO:0007669"/>
    <property type="project" value="TreeGrafter"/>
</dbReference>
<dbReference type="SUPFAM" id="SSF52172">
    <property type="entry name" value="CheY-like"/>
    <property type="match status" value="1"/>
</dbReference>
<evidence type="ECO:0000313" key="11">
    <source>
        <dbReference type="Proteomes" id="UP000246085"/>
    </source>
</evidence>
<dbReference type="Proteomes" id="UP000246085">
    <property type="component" value="Chromosome BRAD3257"/>
</dbReference>
<protein>
    <submittedName>
        <fullName evidence="9">Response regulator transcription factor</fullName>
    </submittedName>
    <submittedName>
        <fullName evidence="10">Two-component response regulator</fullName>
    </submittedName>
</protein>
<dbReference type="AlphaFoldDB" id="A0A2U3QD55"/>
<dbReference type="InterPro" id="IPR011006">
    <property type="entry name" value="CheY-like_superfamily"/>
</dbReference>
<dbReference type="CDD" id="cd06170">
    <property type="entry name" value="LuxR_C_like"/>
    <property type="match status" value="1"/>
</dbReference>
<evidence type="ECO:0000256" key="1">
    <source>
        <dbReference type="ARBA" id="ARBA00022553"/>
    </source>
</evidence>
<dbReference type="InterPro" id="IPR001789">
    <property type="entry name" value="Sig_transdc_resp-reg_receiver"/>
</dbReference>
<dbReference type="PANTHER" id="PTHR48111:SF1">
    <property type="entry name" value="TWO-COMPONENT RESPONSE REGULATOR ORR33"/>
    <property type="match status" value="1"/>
</dbReference>
<dbReference type="PROSITE" id="PS50043">
    <property type="entry name" value="HTH_LUXR_2"/>
    <property type="match status" value="1"/>
</dbReference>
<dbReference type="FunFam" id="3.40.50.2300:FF:000477">
    <property type="entry name" value="Two-component response regulator"/>
    <property type="match status" value="1"/>
</dbReference>
<dbReference type="PANTHER" id="PTHR48111">
    <property type="entry name" value="REGULATOR OF RPOS"/>
    <property type="match status" value="1"/>
</dbReference>
<dbReference type="Gene3D" id="3.40.50.2300">
    <property type="match status" value="1"/>
</dbReference>
<dbReference type="InterPro" id="IPR036388">
    <property type="entry name" value="WH-like_DNA-bd_sf"/>
</dbReference>
<keyword evidence="2" id="KW-0902">Two-component regulatory system</keyword>
<evidence type="ECO:0000313" key="10">
    <source>
        <dbReference type="EMBL" id="SPP99346.1"/>
    </source>
</evidence>
<name>A0A2U3QD55_9BRAD</name>
<dbReference type="SMART" id="SM00421">
    <property type="entry name" value="HTH_LUXR"/>
    <property type="match status" value="1"/>
</dbReference>
<dbReference type="KEGG" id="bvz:BRAD3257_8766"/>
<sequence length="308" mass="33417">MLMSIEPKKRDVALVVDDSPETLRLLTDALDGAGMTVMVALDGAAAMRIIDQITPDIVLLDAVMPGIDGFETCRRLKRDAGLANVPVIFMTGLAETEHIVRGLEAGGVDYVTKPIVIEEMLARIRVHLGNARLTQSARAALDVSGRFLFAVNRQGTVLWATPQAQKLLSDHQGAQAEDFILPPSLLQWLEQAKAKGSSKSQGASLPDNPQLRLFYMGETAPNEFLLRLSRESGTALPPEFTSELGLTTREGEVLAWLSKGKTNRDIAQILGLSPRTVDKHLEQIYSKLGVENRTAAAAIAANATRRNS</sequence>
<keyword evidence="5" id="KW-0804">Transcription</keyword>
<dbReference type="SMART" id="SM00448">
    <property type="entry name" value="REC"/>
    <property type="match status" value="1"/>
</dbReference>
<evidence type="ECO:0000256" key="4">
    <source>
        <dbReference type="ARBA" id="ARBA00023125"/>
    </source>
</evidence>
<evidence type="ECO:0000313" key="9">
    <source>
        <dbReference type="EMBL" id="MBP0112540.1"/>
    </source>
</evidence>
<feature type="modified residue" description="4-aspartylphosphate" evidence="6">
    <location>
        <position position="61"/>
    </location>
</feature>
<evidence type="ECO:0000259" key="7">
    <source>
        <dbReference type="PROSITE" id="PS50043"/>
    </source>
</evidence>
<dbReference type="Gene3D" id="1.10.10.10">
    <property type="entry name" value="Winged helix-like DNA-binding domain superfamily/Winged helix DNA-binding domain"/>
    <property type="match status" value="1"/>
</dbReference>
<dbReference type="GO" id="GO:0005829">
    <property type="term" value="C:cytosol"/>
    <property type="evidence" value="ECO:0007669"/>
    <property type="project" value="TreeGrafter"/>
</dbReference>
<dbReference type="PROSITE" id="PS50110">
    <property type="entry name" value="RESPONSE_REGULATORY"/>
    <property type="match status" value="1"/>
</dbReference>
<feature type="domain" description="Response regulatory" evidence="8">
    <location>
        <begin position="12"/>
        <end position="128"/>
    </location>
</feature>
<keyword evidence="12" id="KW-1185">Reference proteome</keyword>
<dbReference type="GO" id="GO:0006355">
    <property type="term" value="P:regulation of DNA-templated transcription"/>
    <property type="evidence" value="ECO:0007669"/>
    <property type="project" value="InterPro"/>
</dbReference>
<dbReference type="Proteomes" id="UP000669317">
    <property type="component" value="Unassembled WGS sequence"/>
</dbReference>
<dbReference type="EMBL" id="JAGIKT010000033">
    <property type="protein sequence ID" value="MBP0112540.1"/>
    <property type="molecule type" value="Genomic_DNA"/>
</dbReference>
<keyword evidence="4" id="KW-0238">DNA-binding</keyword>
<reference evidence="10 11" key="1">
    <citation type="submission" date="2018-03" db="EMBL/GenBank/DDBJ databases">
        <authorList>
            <person name="Gully D."/>
        </authorList>
    </citation>
    <scope>NUCLEOTIDE SEQUENCE [LARGE SCALE GENOMIC DNA]</scope>
    <source>
        <strain evidence="10">ORS3257</strain>
    </source>
</reference>
<dbReference type="CDD" id="cd19920">
    <property type="entry name" value="REC_PA4781-like"/>
    <property type="match status" value="1"/>
</dbReference>
<dbReference type="GO" id="GO:0032993">
    <property type="term" value="C:protein-DNA complex"/>
    <property type="evidence" value="ECO:0007669"/>
    <property type="project" value="TreeGrafter"/>
</dbReference>
<dbReference type="InterPro" id="IPR039420">
    <property type="entry name" value="WalR-like"/>
</dbReference>
<dbReference type="FunFam" id="1.10.10.10:FF:000153">
    <property type="entry name" value="LuxR family transcriptional regulator"/>
    <property type="match status" value="1"/>
</dbReference>
<evidence type="ECO:0000256" key="6">
    <source>
        <dbReference type="PROSITE-ProRule" id="PRU00169"/>
    </source>
</evidence>
<dbReference type="Pfam" id="PF00196">
    <property type="entry name" value="GerE"/>
    <property type="match status" value="1"/>
</dbReference>
<dbReference type="InterPro" id="IPR000792">
    <property type="entry name" value="Tscrpt_reg_LuxR_C"/>
</dbReference>
<organism evidence="10 11">
    <name type="scientific">Bradyrhizobium vignae</name>
    <dbReference type="NCBI Taxonomy" id="1549949"/>
    <lineage>
        <taxon>Bacteria</taxon>
        <taxon>Pseudomonadati</taxon>
        <taxon>Pseudomonadota</taxon>
        <taxon>Alphaproteobacteria</taxon>
        <taxon>Hyphomicrobiales</taxon>
        <taxon>Nitrobacteraceae</taxon>
        <taxon>Bradyrhizobium</taxon>
    </lineage>
</organism>
<proteinExistence type="predicted"/>